<evidence type="ECO:0008006" key="4">
    <source>
        <dbReference type="Google" id="ProtNLM"/>
    </source>
</evidence>
<keyword evidence="3" id="KW-1185">Reference proteome</keyword>
<dbReference type="SUPFAM" id="SSF48452">
    <property type="entry name" value="TPR-like"/>
    <property type="match status" value="1"/>
</dbReference>
<keyword evidence="1" id="KW-0472">Membrane</keyword>
<accession>A0ABU4RJ12</accession>
<dbReference type="EMBL" id="JAXAFJ010000001">
    <property type="protein sequence ID" value="MDX6804839.1"/>
    <property type="molecule type" value="Genomic_DNA"/>
</dbReference>
<name>A0ABU4RJ12_9HYPH</name>
<feature type="transmembrane region" description="Helical" evidence="1">
    <location>
        <begin position="29"/>
        <end position="47"/>
    </location>
</feature>
<evidence type="ECO:0000256" key="1">
    <source>
        <dbReference type="SAM" id="Phobius"/>
    </source>
</evidence>
<gene>
    <name evidence="2" type="ORF">SCD90_02070</name>
</gene>
<reference evidence="2 3" key="1">
    <citation type="submission" date="2023-11" db="EMBL/GenBank/DDBJ databases">
        <authorList>
            <person name="Bao R."/>
        </authorList>
    </citation>
    <scope>NUCLEOTIDE SEQUENCE [LARGE SCALE GENOMIC DNA]</scope>
    <source>
        <strain evidence="2 3">PJ23</strain>
    </source>
</reference>
<protein>
    <recommendedName>
        <fullName evidence="4">Tetratricopeptide repeat protein</fullName>
    </recommendedName>
</protein>
<keyword evidence="1" id="KW-0812">Transmembrane</keyword>
<evidence type="ECO:0000313" key="2">
    <source>
        <dbReference type="EMBL" id="MDX6804839.1"/>
    </source>
</evidence>
<sequence>MKRAGRLHALARAQALWPRRMRTFLERQALALVLVVMAIGCSVMLLPRNADLALQDIARGDLGSGISRLEEEVRRGARSPAVVAALSRARVDSGDVQGAITDLLVLRARHPDDMSILTALAEYLSAAGYLDAYAEALEKMQSLSPTAARQRDLSQIYDNLERPDDYISALSSLLNIGAAGADDYLDLAQALATHGRRAEAAGVLKRLGQAFPEAHDLNTVHMELALLVAAGDEDVALERARAWLADRRDVAKTAPALAEVFAGSGRYDLAADLLDDFASEGAAPEILAAAAEANHSAERLSAAERAVDMLMARRSLGAADEQVRLRTAVHLRKPLYVGGLIDRIGLANVPRDLLPALAEIAIISRDKDLLRRVYRAVPEELQLAQPQLTANILISLGSNEAAKPWAHLAAREDWDDAGALISLASLELRLKRPERALAALRRGVVLAGDAPVGGTSAIPLSRQEIDDAAVLFMLLDRPREGWRRLSGLQAHAGSSILDLGMIRLALATDKHDWVLSQLSGPTAADAPISYLEQIAADAIRRKAYPVAESAAAILCSRRGSDSDQLLLAQTRVELRKPWVTNLHIASYPKD</sequence>
<dbReference type="Gene3D" id="1.25.40.10">
    <property type="entry name" value="Tetratricopeptide repeat domain"/>
    <property type="match status" value="1"/>
</dbReference>
<dbReference type="RefSeq" id="WP_319842954.1">
    <property type="nucleotide sequence ID" value="NZ_JAXAFJ010000001.1"/>
</dbReference>
<evidence type="ECO:0000313" key="3">
    <source>
        <dbReference type="Proteomes" id="UP001274321"/>
    </source>
</evidence>
<keyword evidence="1" id="KW-1133">Transmembrane helix</keyword>
<comment type="caution">
    <text evidence="2">The sequence shown here is derived from an EMBL/GenBank/DDBJ whole genome shotgun (WGS) entry which is preliminary data.</text>
</comment>
<dbReference type="InterPro" id="IPR011990">
    <property type="entry name" value="TPR-like_helical_dom_sf"/>
</dbReference>
<proteinExistence type="predicted"/>
<dbReference type="Proteomes" id="UP001274321">
    <property type="component" value="Unassembled WGS sequence"/>
</dbReference>
<organism evidence="2 3">
    <name type="scientific">Terrihabitans rhizophilus</name>
    <dbReference type="NCBI Taxonomy" id="3092662"/>
    <lineage>
        <taxon>Bacteria</taxon>
        <taxon>Pseudomonadati</taxon>
        <taxon>Pseudomonadota</taxon>
        <taxon>Alphaproteobacteria</taxon>
        <taxon>Hyphomicrobiales</taxon>
        <taxon>Terrihabitans</taxon>
    </lineage>
</organism>